<dbReference type="EMBL" id="FZOF01000009">
    <property type="protein sequence ID" value="SNS84181.1"/>
    <property type="molecule type" value="Genomic_DNA"/>
</dbReference>
<dbReference type="OrthoDB" id="7854965at2"/>
<sequence length="163" mass="18495">MRVLPAVTGRNEFDALVIRTDYQDDQAWQNVVAVLMKPWGDRQYEAEVHFVNDPAWAGATVEEVLCAVRADEDVSVVFLVDQETMKDEVHALLAVTTLTRDECVDDEDYEQLTEFGREFRTVPAGVHEIYANLSIANLGFEEFAGWAHDDPEGAFRPSWTTDR</sequence>
<gene>
    <name evidence="2" type="ORF">SAMN05216252_10971</name>
</gene>
<evidence type="ECO:0000313" key="3">
    <source>
        <dbReference type="Proteomes" id="UP000198280"/>
    </source>
</evidence>
<dbReference type="AlphaFoldDB" id="A0A239HSJ6"/>
<protein>
    <recommendedName>
        <fullName evidence="1">DUF6924 domain-containing protein</fullName>
    </recommendedName>
</protein>
<dbReference type="InterPro" id="IPR053832">
    <property type="entry name" value="DUF6924"/>
</dbReference>
<dbReference type="Pfam" id="PF21962">
    <property type="entry name" value="DUF6924"/>
    <property type="match status" value="1"/>
</dbReference>
<organism evidence="2 3">
    <name type="scientific">Actinacidiphila glaucinigra</name>
    <dbReference type="NCBI Taxonomy" id="235986"/>
    <lineage>
        <taxon>Bacteria</taxon>
        <taxon>Bacillati</taxon>
        <taxon>Actinomycetota</taxon>
        <taxon>Actinomycetes</taxon>
        <taxon>Kitasatosporales</taxon>
        <taxon>Streptomycetaceae</taxon>
        <taxon>Actinacidiphila</taxon>
    </lineage>
</organism>
<dbReference type="RefSeq" id="WP_089225303.1">
    <property type="nucleotide sequence ID" value="NZ_FZOF01000009.1"/>
</dbReference>
<dbReference type="Proteomes" id="UP000198280">
    <property type="component" value="Unassembled WGS sequence"/>
</dbReference>
<evidence type="ECO:0000259" key="1">
    <source>
        <dbReference type="Pfam" id="PF21962"/>
    </source>
</evidence>
<accession>A0A239HSJ6</accession>
<keyword evidence="3" id="KW-1185">Reference proteome</keyword>
<evidence type="ECO:0000313" key="2">
    <source>
        <dbReference type="EMBL" id="SNS84181.1"/>
    </source>
</evidence>
<proteinExistence type="predicted"/>
<name>A0A239HSJ6_9ACTN</name>
<feature type="domain" description="DUF6924" evidence="1">
    <location>
        <begin position="15"/>
        <end position="157"/>
    </location>
</feature>
<reference evidence="2 3" key="1">
    <citation type="submission" date="2017-06" db="EMBL/GenBank/DDBJ databases">
        <authorList>
            <person name="Kim H.J."/>
            <person name="Triplett B.A."/>
        </authorList>
    </citation>
    <scope>NUCLEOTIDE SEQUENCE [LARGE SCALE GENOMIC DNA]</scope>
    <source>
        <strain evidence="2 3">CGMCC 4.1858</strain>
    </source>
</reference>